<dbReference type="Gene3D" id="3.40.50.720">
    <property type="entry name" value="NAD(P)-binding Rossmann-like Domain"/>
    <property type="match status" value="1"/>
</dbReference>
<dbReference type="Proteomes" id="UP001519287">
    <property type="component" value="Unassembled WGS sequence"/>
</dbReference>
<protein>
    <submittedName>
        <fullName evidence="2">Ribosomal protein S12 methylthiotransferase accessory factor</fullName>
    </submittedName>
</protein>
<dbReference type="InterPro" id="IPR003776">
    <property type="entry name" value="YcaO-like_dom"/>
</dbReference>
<dbReference type="PANTHER" id="PTHR37809:SF1">
    <property type="entry name" value="RIBOSOMAL PROTEIN S12 METHYLTHIOTRANSFERASE ACCESSORY FACTOR YCAO"/>
    <property type="match status" value="1"/>
</dbReference>
<evidence type="ECO:0000259" key="1">
    <source>
        <dbReference type="PROSITE" id="PS51664"/>
    </source>
</evidence>
<sequence length="657" mass="72835">MSPTVVIVGEGVLTDCVGRELATGFEVVRQLDFEGGVSESASLALVLHDAWHPYMHQKAEEVLPPAGIPWLRGFVSFGEGVIGPLVRPGIQGCSRCADTRRLMAGRERREILKLQQRLAAQGGVPQDAWASRTGLLQVAHLLVAEARRVLQGRSGHSEGRVFLINMGTLESKLHLFLPDPLCPVCSRMPDDSSSAAAIGLQPSPKISVNSYRSRSIEELNKVLAHDYLDYRTGFLNGKMLNLQAPFADVSVNLPMLAEDVGTAGRSNSYAVSELTAILEGLERSCGLAPRGKRTVVYDSFRNLADQALDPVKIGVHTKEQYARPGYPYKPFDPDQPLDWVWGYSFLQERPILVPEQLAYYSVGCGKGYVAETSNGCALGGSLEESIFYGILEVVERDAFLMTWYAQLTIPRFDPYSANDQELNLMIDRLQAVAGYDVYFYNSTMENGIPSVWAMAINRKQTGANLICAAGAHPDPVRAVKGAVHELAGLVLTLDEKLDANREAYVRMFHDSSLLRQMEDHSLLYSLPEAQERLQFLLDGNDRLLTFDEEFKRKAGQQTGQPGQPGKADLTDDLKDILQMFRRLDLDVIVVDQTSPETIRNGLHCVKVLIPGMLPMTFGHHFTRVTGLERVLRVPMELGYVKQPLTIEQLNPHPHPFP</sequence>
<name>A0ABS4J476_9BACL</name>
<dbReference type="InterPro" id="IPR027624">
    <property type="entry name" value="TOMM_cyclo_SagD"/>
</dbReference>
<dbReference type="PROSITE" id="PS51664">
    <property type="entry name" value="YCAO"/>
    <property type="match status" value="1"/>
</dbReference>
<dbReference type="InterPro" id="IPR022291">
    <property type="entry name" value="Bacteriocin_synth_cyclodeHase"/>
</dbReference>
<feature type="domain" description="YcaO" evidence="1">
    <location>
        <begin position="264"/>
        <end position="657"/>
    </location>
</feature>
<dbReference type="EMBL" id="JAGGLB010000023">
    <property type="protein sequence ID" value="MBP1994090.1"/>
    <property type="molecule type" value="Genomic_DNA"/>
</dbReference>
<organism evidence="2 3">
    <name type="scientific">Paenibacillus eucommiae</name>
    <dbReference type="NCBI Taxonomy" id="1355755"/>
    <lineage>
        <taxon>Bacteria</taxon>
        <taxon>Bacillati</taxon>
        <taxon>Bacillota</taxon>
        <taxon>Bacilli</taxon>
        <taxon>Bacillales</taxon>
        <taxon>Paenibacillaceae</taxon>
        <taxon>Paenibacillus</taxon>
    </lineage>
</organism>
<dbReference type="NCBIfam" id="TIGR03604">
    <property type="entry name" value="TOMM_cyclo_SagD"/>
    <property type="match status" value="1"/>
</dbReference>
<gene>
    <name evidence="2" type="ORF">J2Z66_005716</name>
</gene>
<accession>A0ABS4J476</accession>
<keyword evidence="2" id="KW-0689">Ribosomal protein</keyword>
<dbReference type="Gene3D" id="3.30.1330.230">
    <property type="match status" value="1"/>
</dbReference>
<comment type="caution">
    <text evidence="2">The sequence shown here is derived from an EMBL/GenBank/DDBJ whole genome shotgun (WGS) entry which is preliminary data.</text>
</comment>
<dbReference type="GO" id="GO:0005840">
    <property type="term" value="C:ribosome"/>
    <property type="evidence" value="ECO:0007669"/>
    <property type="project" value="UniProtKB-KW"/>
</dbReference>
<keyword evidence="2" id="KW-0687">Ribonucleoprotein</keyword>
<evidence type="ECO:0000313" key="2">
    <source>
        <dbReference type="EMBL" id="MBP1994090.1"/>
    </source>
</evidence>
<dbReference type="NCBIfam" id="TIGR03882">
    <property type="entry name" value="cyclo_dehyd_2"/>
    <property type="match status" value="1"/>
</dbReference>
<dbReference type="RefSeq" id="WP_209975946.1">
    <property type="nucleotide sequence ID" value="NZ_JAGGLB010000023.1"/>
</dbReference>
<dbReference type="Pfam" id="PF02624">
    <property type="entry name" value="YcaO"/>
    <property type="match status" value="1"/>
</dbReference>
<evidence type="ECO:0000313" key="3">
    <source>
        <dbReference type="Proteomes" id="UP001519287"/>
    </source>
</evidence>
<dbReference type="PANTHER" id="PTHR37809">
    <property type="entry name" value="RIBOSOMAL PROTEIN S12 METHYLTHIOTRANSFERASE ACCESSORY FACTOR YCAO"/>
    <property type="match status" value="1"/>
</dbReference>
<proteinExistence type="predicted"/>
<dbReference type="Gene3D" id="3.30.160.660">
    <property type="match status" value="1"/>
</dbReference>
<keyword evidence="3" id="KW-1185">Reference proteome</keyword>
<reference evidence="2 3" key="1">
    <citation type="submission" date="2021-03" db="EMBL/GenBank/DDBJ databases">
        <title>Genomic Encyclopedia of Type Strains, Phase IV (KMG-IV): sequencing the most valuable type-strain genomes for metagenomic binning, comparative biology and taxonomic classification.</title>
        <authorList>
            <person name="Goeker M."/>
        </authorList>
    </citation>
    <scope>NUCLEOTIDE SEQUENCE [LARGE SCALE GENOMIC DNA]</scope>
    <source>
        <strain evidence="2 3">DSM 26048</strain>
    </source>
</reference>
<dbReference type="Gene3D" id="3.30.40.250">
    <property type="match status" value="1"/>
</dbReference>